<evidence type="ECO:0000313" key="1">
    <source>
        <dbReference type="EMBL" id="MEP1060695.1"/>
    </source>
</evidence>
<protein>
    <recommendedName>
        <fullName evidence="3">Chemotaxis protein CheW</fullName>
    </recommendedName>
</protein>
<organism evidence="1 2">
    <name type="scientific">Stenomitos frigidus AS-A4</name>
    <dbReference type="NCBI Taxonomy" id="2933935"/>
    <lineage>
        <taxon>Bacteria</taxon>
        <taxon>Bacillati</taxon>
        <taxon>Cyanobacteriota</taxon>
        <taxon>Cyanophyceae</taxon>
        <taxon>Leptolyngbyales</taxon>
        <taxon>Leptolyngbyaceae</taxon>
        <taxon>Stenomitos</taxon>
    </lineage>
</organism>
<gene>
    <name evidence="1" type="ORF">NDI38_19875</name>
</gene>
<comment type="caution">
    <text evidence="1">The sequence shown here is derived from an EMBL/GenBank/DDBJ whole genome shotgun (WGS) entry which is preliminary data.</text>
</comment>
<proteinExistence type="predicted"/>
<name>A0ABV0KNE4_9CYAN</name>
<sequence length="169" mass="18476">MNHHSVNASMTDIRQAKTTVTAPTLKAIACKIGHLNLAIRIESVDKILKQTPVYSSGLNSVGIAHVGDREVTVFDLERHLFQTSNMDTAQTGYLVVVRNTANEFRGIPVALLPTLIDIPLPTLRLLPESYRHSDTLGIASHVALIPEPEGLLTLFLLDLNLDLPLVKIA</sequence>
<evidence type="ECO:0008006" key="3">
    <source>
        <dbReference type="Google" id="ProtNLM"/>
    </source>
</evidence>
<dbReference type="RefSeq" id="WP_199305041.1">
    <property type="nucleotide sequence ID" value="NZ_JAMPLM010000021.1"/>
</dbReference>
<dbReference type="EMBL" id="JAMPLM010000021">
    <property type="protein sequence ID" value="MEP1060695.1"/>
    <property type="molecule type" value="Genomic_DNA"/>
</dbReference>
<dbReference type="InterPro" id="IPR036061">
    <property type="entry name" value="CheW-like_dom_sf"/>
</dbReference>
<dbReference type="Proteomes" id="UP001476950">
    <property type="component" value="Unassembled WGS sequence"/>
</dbReference>
<evidence type="ECO:0000313" key="2">
    <source>
        <dbReference type="Proteomes" id="UP001476950"/>
    </source>
</evidence>
<keyword evidence="2" id="KW-1185">Reference proteome</keyword>
<dbReference type="SUPFAM" id="SSF50341">
    <property type="entry name" value="CheW-like"/>
    <property type="match status" value="1"/>
</dbReference>
<reference evidence="1 2" key="1">
    <citation type="submission" date="2022-04" db="EMBL/GenBank/DDBJ databases">
        <title>Positive selection, recombination, and allopatry shape intraspecific diversity of widespread and dominant cyanobacteria.</title>
        <authorList>
            <person name="Wei J."/>
            <person name="Shu W."/>
            <person name="Hu C."/>
        </authorList>
    </citation>
    <scope>NUCLEOTIDE SEQUENCE [LARGE SCALE GENOMIC DNA]</scope>
    <source>
        <strain evidence="1 2">AS-A4</strain>
    </source>
</reference>
<accession>A0ABV0KNE4</accession>